<keyword evidence="6 9" id="KW-0472">Membrane</keyword>
<feature type="region of interest" description="Disordered" evidence="8">
    <location>
        <begin position="499"/>
        <end position="519"/>
    </location>
</feature>
<feature type="transmembrane region" description="Helical" evidence="9">
    <location>
        <begin position="144"/>
        <end position="164"/>
    </location>
</feature>
<keyword evidence="7" id="KW-0460">Magnesium</keyword>
<dbReference type="GO" id="GO:0005886">
    <property type="term" value="C:plasma membrane"/>
    <property type="evidence" value="ECO:0007669"/>
    <property type="project" value="UniProtKB-SubCell"/>
</dbReference>
<evidence type="ECO:0008006" key="12">
    <source>
        <dbReference type="Google" id="ProtNLM"/>
    </source>
</evidence>
<organism evidence="10 11">
    <name type="scientific">Brevifollis gellanilyticus</name>
    <dbReference type="NCBI Taxonomy" id="748831"/>
    <lineage>
        <taxon>Bacteria</taxon>
        <taxon>Pseudomonadati</taxon>
        <taxon>Verrucomicrobiota</taxon>
        <taxon>Verrucomicrobiia</taxon>
        <taxon>Verrucomicrobiales</taxon>
        <taxon>Verrucomicrobiaceae</taxon>
    </lineage>
</organism>
<dbReference type="Proteomes" id="UP000321577">
    <property type="component" value="Unassembled WGS sequence"/>
</dbReference>
<feature type="transmembrane region" description="Helical" evidence="9">
    <location>
        <begin position="227"/>
        <end position="244"/>
    </location>
</feature>
<keyword evidence="2" id="KW-1003">Cell membrane</keyword>
<feature type="transmembrane region" description="Helical" evidence="9">
    <location>
        <begin position="276"/>
        <end position="301"/>
    </location>
</feature>
<dbReference type="PANTHER" id="PTHR22926">
    <property type="entry name" value="PHOSPHO-N-ACETYLMURAMOYL-PENTAPEPTIDE-TRANSFERASE"/>
    <property type="match status" value="1"/>
</dbReference>
<evidence type="ECO:0000313" key="10">
    <source>
        <dbReference type="EMBL" id="GEP43511.1"/>
    </source>
</evidence>
<dbReference type="PROSITE" id="PS01348">
    <property type="entry name" value="MRAY_2"/>
    <property type="match status" value="1"/>
</dbReference>
<proteinExistence type="predicted"/>
<dbReference type="GO" id="GO:0046872">
    <property type="term" value="F:metal ion binding"/>
    <property type="evidence" value="ECO:0007669"/>
    <property type="project" value="UniProtKB-KW"/>
</dbReference>
<dbReference type="InterPro" id="IPR000715">
    <property type="entry name" value="Glycosyl_transferase_4"/>
</dbReference>
<dbReference type="InterPro" id="IPR018480">
    <property type="entry name" value="PNAcMuramoyl-5peptid_Trfase_CS"/>
</dbReference>
<dbReference type="GO" id="GO:0071555">
    <property type="term" value="P:cell wall organization"/>
    <property type="evidence" value="ECO:0007669"/>
    <property type="project" value="TreeGrafter"/>
</dbReference>
<evidence type="ECO:0000256" key="9">
    <source>
        <dbReference type="SAM" id="Phobius"/>
    </source>
</evidence>
<feature type="transmembrane region" description="Helical" evidence="9">
    <location>
        <begin position="251"/>
        <end position="270"/>
    </location>
</feature>
<keyword evidence="3" id="KW-0808">Transferase</keyword>
<keyword evidence="7" id="KW-0479">Metal-binding</keyword>
<evidence type="ECO:0000256" key="2">
    <source>
        <dbReference type="ARBA" id="ARBA00022475"/>
    </source>
</evidence>
<comment type="caution">
    <text evidence="10">The sequence shown here is derived from an EMBL/GenBank/DDBJ whole genome shotgun (WGS) entry which is preliminary data.</text>
</comment>
<evidence type="ECO:0000256" key="5">
    <source>
        <dbReference type="ARBA" id="ARBA00022989"/>
    </source>
</evidence>
<evidence type="ECO:0000256" key="6">
    <source>
        <dbReference type="ARBA" id="ARBA00023136"/>
    </source>
</evidence>
<dbReference type="GO" id="GO:0044038">
    <property type="term" value="P:cell wall macromolecule biosynthetic process"/>
    <property type="evidence" value="ECO:0007669"/>
    <property type="project" value="TreeGrafter"/>
</dbReference>
<feature type="binding site" evidence="7">
    <location>
        <position position="255"/>
    </location>
    <ligand>
        <name>Mg(2+)</name>
        <dbReference type="ChEBI" id="CHEBI:18420"/>
    </ligand>
</feature>
<feature type="transmembrane region" description="Helical" evidence="9">
    <location>
        <begin position="203"/>
        <end position="221"/>
    </location>
</feature>
<feature type="transmembrane region" description="Helical" evidence="9">
    <location>
        <begin position="86"/>
        <end position="107"/>
    </location>
</feature>
<evidence type="ECO:0000313" key="11">
    <source>
        <dbReference type="Proteomes" id="UP000321577"/>
    </source>
</evidence>
<dbReference type="Pfam" id="PF00953">
    <property type="entry name" value="Glycos_transf_4"/>
    <property type="match status" value="1"/>
</dbReference>
<dbReference type="GO" id="GO:0016780">
    <property type="term" value="F:phosphotransferase activity, for other substituted phosphate groups"/>
    <property type="evidence" value="ECO:0007669"/>
    <property type="project" value="InterPro"/>
</dbReference>
<evidence type="ECO:0000256" key="3">
    <source>
        <dbReference type="ARBA" id="ARBA00022679"/>
    </source>
</evidence>
<feature type="transmembrane region" description="Helical" evidence="9">
    <location>
        <begin position="332"/>
        <end position="352"/>
    </location>
</feature>
<evidence type="ECO:0000256" key="1">
    <source>
        <dbReference type="ARBA" id="ARBA00004651"/>
    </source>
</evidence>
<evidence type="ECO:0000256" key="4">
    <source>
        <dbReference type="ARBA" id="ARBA00022692"/>
    </source>
</evidence>
<feature type="compositionally biased region" description="Polar residues" evidence="8">
    <location>
        <begin position="506"/>
        <end position="519"/>
    </location>
</feature>
<name>A0A512MAZ9_9BACT</name>
<comment type="subcellular location">
    <subcellularLocation>
        <location evidence="1">Cell membrane</location>
        <topology evidence="1">Multi-pass membrane protein</topology>
    </subcellularLocation>
</comment>
<feature type="transmembrane region" description="Helical" evidence="9">
    <location>
        <begin position="176"/>
        <end position="196"/>
    </location>
</feature>
<feature type="transmembrane region" description="Helical" evidence="9">
    <location>
        <begin position="113"/>
        <end position="132"/>
    </location>
</feature>
<keyword evidence="11" id="KW-1185">Reference proteome</keyword>
<evidence type="ECO:0000256" key="8">
    <source>
        <dbReference type="SAM" id="MobiDB-lite"/>
    </source>
</evidence>
<dbReference type="CDD" id="cd06853">
    <property type="entry name" value="GT_WecA_like"/>
    <property type="match status" value="1"/>
</dbReference>
<feature type="transmembrane region" description="Helical" evidence="9">
    <location>
        <begin position="46"/>
        <end position="65"/>
    </location>
</feature>
<keyword evidence="5 9" id="KW-1133">Transmembrane helix</keyword>
<sequence length="519" mass="56164">MLPQGRDTLPENRPATLFPFCMIAAASAEAFIGPPAPQMPLWPELTVYYVLALIVALVGTLYIVGRKGTIGLDAPDGRRKHHEKPISRLGGAPIFAALVIGSVVMLGLDRVRWGEYGALMLCNLLIFSVGFFDDLKALGARVKLVGQIGVALILYSLGISIDMLSNPFGEGALHLGWWSLPITLFWLVAIPNIINLIDGMDGLAGGFGLFLSLTLAFVGYVGGHAEVMLLSVLMAGALTGFLFFNFPPARIFLGDGGAYLIGFFVASVSLKSSQKGSVIAALLVIVIALGVPILDTFFAILRRSIRGVPIFSADAEHIHHRLILLGYSKGRALVAMYCVCLVLSLVGISILLTKGVALPVAGAVFFLLAIGAARYLGYVKSWSKLRGQVAEALDRRKRLEHIRVHARVLEFDIEKCVSLEEFSDLLGHRFRWIGFKTAPSDLTHPVLLPMKGGTKVVLHCPVNDGLETDWFNRADAFSGLFERCLERWGTLPSFVIPGPEIEEGRPTSSFTKLSPTAAS</sequence>
<feature type="binding site" evidence="7">
    <location>
        <position position="195"/>
    </location>
    <ligand>
        <name>Mg(2+)</name>
        <dbReference type="ChEBI" id="CHEBI:18420"/>
    </ligand>
</feature>
<gene>
    <name evidence="10" type="ORF">BGE01nite_28020</name>
</gene>
<protein>
    <recommendedName>
        <fullName evidence="12">Undecaprenyl-phosphate alpha-N-acetylglucosaminyl 1-phosphate transferase</fullName>
    </recommendedName>
</protein>
<comment type="cofactor">
    <cofactor evidence="7">
        <name>Mg(2+)</name>
        <dbReference type="ChEBI" id="CHEBI:18420"/>
    </cofactor>
</comment>
<feature type="transmembrane region" description="Helical" evidence="9">
    <location>
        <begin position="358"/>
        <end position="376"/>
    </location>
</feature>
<keyword evidence="4 9" id="KW-0812">Transmembrane</keyword>
<dbReference type="PANTHER" id="PTHR22926:SF3">
    <property type="entry name" value="UNDECAPRENYL-PHOSPHATE ALPHA-N-ACETYLGLUCOSAMINYL 1-PHOSPHATE TRANSFERASE"/>
    <property type="match status" value="1"/>
</dbReference>
<dbReference type="EMBL" id="BKAG01000018">
    <property type="protein sequence ID" value="GEP43511.1"/>
    <property type="molecule type" value="Genomic_DNA"/>
</dbReference>
<evidence type="ECO:0000256" key="7">
    <source>
        <dbReference type="PIRSR" id="PIRSR600715-1"/>
    </source>
</evidence>
<accession>A0A512MAZ9</accession>
<dbReference type="GO" id="GO:0009103">
    <property type="term" value="P:lipopolysaccharide biosynthetic process"/>
    <property type="evidence" value="ECO:0007669"/>
    <property type="project" value="TreeGrafter"/>
</dbReference>
<dbReference type="AlphaFoldDB" id="A0A512MAZ9"/>
<reference evidence="10 11" key="1">
    <citation type="submission" date="2019-07" db="EMBL/GenBank/DDBJ databases">
        <title>Whole genome shotgun sequence of Brevifollis gellanilyticus NBRC 108608.</title>
        <authorList>
            <person name="Hosoyama A."/>
            <person name="Uohara A."/>
            <person name="Ohji S."/>
            <person name="Ichikawa N."/>
        </authorList>
    </citation>
    <scope>NUCLEOTIDE SEQUENCE [LARGE SCALE GENOMIC DNA]</scope>
    <source>
        <strain evidence="10 11">NBRC 108608</strain>
    </source>
</reference>